<feature type="compositionally biased region" description="Pro residues" evidence="1">
    <location>
        <begin position="136"/>
        <end position="146"/>
    </location>
</feature>
<accession>A0ABP3DWY9</accession>
<keyword evidence="3" id="KW-1185">Reference proteome</keyword>
<dbReference type="Proteomes" id="UP001500657">
    <property type="component" value="Unassembled WGS sequence"/>
</dbReference>
<protein>
    <submittedName>
        <fullName evidence="2">Uncharacterized protein</fullName>
    </submittedName>
</protein>
<evidence type="ECO:0000256" key="1">
    <source>
        <dbReference type="SAM" id="MobiDB-lite"/>
    </source>
</evidence>
<comment type="caution">
    <text evidence="2">The sequence shown here is derived from an EMBL/GenBank/DDBJ whole genome shotgun (WGS) entry which is preliminary data.</text>
</comment>
<name>A0ABP3DWY9_9GAMM</name>
<evidence type="ECO:0000313" key="3">
    <source>
        <dbReference type="Proteomes" id="UP001500657"/>
    </source>
</evidence>
<sequence>MTMTWLRSRFDARIGWLIGLGLALPLGVALAAPQQSGQRKPTTPPVPATAPPLRVAPIPPRPNLQFQQQVQQQQLRKEFQQSQIRGQLQQSVSDVARQPYANNPYAGQQFDRADDARRDRDRAQQQSLIDRYWGLPLPPPPPPRGKPTPSHDK</sequence>
<proteinExistence type="predicted"/>
<evidence type="ECO:0000313" key="2">
    <source>
        <dbReference type="EMBL" id="GAA0244438.1"/>
    </source>
</evidence>
<feature type="region of interest" description="Disordered" evidence="1">
    <location>
        <begin position="35"/>
        <end position="153"/>
    </location>
</feature>
<dbReference type="EMBL" id="BAAAFO010000001">
    <property type="protein sequence ID" value="GAA0244438.1"/>
    <property type="molecule type" value="Genomic_DNA"/>
</dbReference>
<organism evidence="2 3">
    <name type="scientific">Rhodanobacter caeni</name>
    <dbReference type="NCBI Taxonomy" id="657654"/>
    <lineage>
        <taxon>Bacteria</taxon>
        <taxon>Pseudomonadati</taxon>
        <taxon>Pseudomonadota</taxon>
        <taxon>Gammaproteobacteria</taxon>
        <taxon>Lysobacterales</taxon>
        <taxon>Rhodanobacteraceae</taxon>
        <taxon>Rhodanobacter</taxon>
    </lineage>
</organism>
<reference evidence="3" key="1">
    <citation type="journal article" date="2019" name="Int. J. Syst. Evol. Microbiol.">
        <title>The Global Catalogue of Microorganisms (GCM) 10K type strain sequencing project: providing services to taxonomists for standard genome sequencing and annotation.</title>
        <authorList>
            <consortium name="The Broad Institute Genomics Platform"/>
            <consortium name="The Broad Institute Genome Sequencing Center for Infectious Disease"/>
            <person name="Wu L."/>
            <person name="Ma J."/>
        </authorList>
    </citation>
    <scope>NUCLEOTIDE SEQUENCE [LARGE SCALE GENOMIC DNA]</scope>
    <source>
        <strain evidence="3">JCM 16242</strain>
    </source>
</reference>
<feature type="compositionally biased region" description="Low complexity" evidence="1">
    <location>
        <begin position="65"/>
        <end position="90"/>
    </location>
</feature>
<gene>
    <name evidence="2" type="ORF">GCM10009126_07660</name>
</gene>
<feature type="compositionally biased region" description="Basic and acidic residues" evidence="1">
    <location>
        <begin position="111"/>
        <end position="123"/>
    </location>
</feature>